<evidence type="ECO:0000313" key="12">
    <source>
        <dbReference type="Proteomes" id="UP000295604"/>
    </source>
</evidence>
<evidence type="ECO:0000256" key="7">
    <source>
        <dbReference type="PIRSR" id="PIRSR601382-2"/>
    </source>
</evidence>
<sequence length="602" mass="68221">MVATFQLRPHSPPTYRVLALLVVLVFLSLLLLKDEADEPKTINVHEDAPVPKVKVSYDWSTHTQKHAIPDAEMARLPTEDPIELPNIQFPFPPDRSDGLKRDLGLMSSRRQEVRNSFRKSWLSYARHAWGYDELQPLSLRGKNRHNGWGVTIVDSLDTLWLMGMYDDFNNAVQYVRTIDWNNSTEPRCNVFETNVRYLGGLLSAFDLSNEQILLDKAVDLGNMLYAAFDTPNRFPPYTFNFADLKAGKVLPDPYQSAASLGSLSLEFTRLAQITGQFKFFDAIDRIKTTFDSLQNGTLLPGLWPNFINVRADFQTPNNIFRLGGGGDGYSLYESLPKMHMLLGGLDSTYEKMYKSATSAAKSQLIYRPMTPRKEDDVLLLGTAIVNEKLRKVDQIAELEHPSCFAGGMFALAGKLFENPDDVEVGEKLARGCVWAYKSFQSGLMPEKSQVVKCDTVDVCNWDEEKWLAQIGRVGGTSSSGSSLPRGFWRVDNARFNLRPEAIESLFVLYRVTGKSDLLDVAWDMFQAVEKAAGTRDAYAAVWDVTYPHSRRVDSMDSFFFAETMKYFYLIFSDPELVNLDEWVFNTAAHPFRRPTARSRVTL</sequence>
<feature type="signal peptide" evidence="10">
    <location>
        <begin position="1"/>
        <end position="36"/>
    </location>
</feature>
<dbReference type="EC" id="3.2.1.-" evidence="9"/>
<dbReference type="PANTHER" id="PTHR11742">
    <property type="entry name" value="MANNOSYL-OLIGOSACCHARIDE ALPHA-1,2-MANNOSIDASE-RELATED"/>
    <property type="match status" value="1"/>
</dbReference>
<gene>
    <name evidence="11" type="primary">Man1a1</name>
    <name evidence="11" type="ORF">C8034_v010817</name>
</gene>
<dbReference type="AlphaFoldDB" id="A0A4R8TKQ6"/>
<comment type="similarity">
    <text evidence="3 9">Belongs to the glycosyl hydrolase 47 family.</text>
</comment>
<evidence type="ECO:0000256" key="8">
    <source>
        <dbReference type="PIRSR" id="PIRSR601382-3"/>
    </source>
</evidence>
<proteinExistence type="inferred from homology"/>
<reference evidence="11 12" key="1">
    <citation type="submission" date="2018-11" db="EMBL/GenBank/DDBJ databases">
        <title>Genome sequence and assembly of Colletotrichum sidae.</title>
        <authorList>
            <person name="Gan P."/>
            <person name="Shirasu K."/>
        </authorList>
    </citation>
    <scope>NUCLEOTIDE SEQUENCE [LARGE SCALE GENOMIC DNA]</scope>
    <source>
        <strain evidence="11 12">CBS 518.97</strain>
    </source>
</reference>
<dbReference type="GO" id="GO:0016020">
    <property type="term" value="C:membrane"/>
    <property type="evidence" value="ECO:0007669"/>
    <property type="project" value="InterPro"/>
</dbReference>
<evidence type="ECO:0000256" key="5">
    <source>
        <dbReference type="ARBA" id="ARBA00023157"/>
    </source>
</evidence>
<comment type="caution">
    <text evidence="11">The sequence shown here is derived from an EMBL/GenBank/DDBJ whole genome shotgun (WGS) entry which is preliminary data.</text>
</comment>
<feature type="active site" description="Proton donor" evidence="6">
    <location>
        <position position="192"/>
    </location>
</feature>
<dbReference type="PRINTS" id="PR00747">
    <property type="entry name" value="GLYHDRLASE47"/>
</dbReference>
<keyword evidence="4 9" id="KW-0378">Hydrolase</keyword>
<evidence type="ECO:0000313" key="11">
    <source>
        <dbReference type="EMBL" id="TEA18881.1"/>
    </source>
</evidence>
<keyword evidence="7" id="KW-0106">Calcium</keyword>
<dbReference type="Pfam" id="PF01532">
    <property type="entry name" value="Glyco_hydro_47"/>
    <property type="match status" value="1"/>
</dbReference>
<keyword evidence="10" id="KW-0732">Signal</keyword>
<comment type="pathway">
    <text evidence="2">Protein modification; protein glycosylation.</text>
</comment>
<keyword evidence="7" id="KW-0479">Metal-binding</keyword>
<feature type="chain" id="PRO_5020894386" description="alpha-1,2-Mannosidase" evidence="10">
    <location>
        <begin position="37"/>
        <end position="602"/>
    </location>
</feature>
<dbReference type="InterPro" id="IPR036026">
    <property type="entry name" value="Seven-hairpin_glycosidases"/>
</dbReference>
<dbReference type="InterPro" id="IPR001382">
    <property type="entry name" value="Glyco_hydro_47"/>
</dbReference>
<comment type="cofactor">
    <cofactor evidence="1 7">
        <name>Ca(2+)</name>
        <dbReference type="ChEBI" id="CHEBI:29108"/>
    </cofactor>
</comment>
<dbReference type="SUPFAM" id="SSF48225">
    <property type="entry name" value="Seven-hairpin glycosidases"/>
    <property type="match status" value="1"/>
</dbReference>
<dbReference type="Gene3D" id="1.50.10.10">
    <property type="match status" value="1"/>
</dbReference>
<accession>A0A4R8TKQ6</accession>
<keyword evidence="12" id="KW-1185">Reference proteome</keyword>
<organism evidence="11 12">
    <name type="scientific">Colletotrichum sidae</name>
    <dbReference type="NCBI Taxonomy" id="1347389"/>
    <lineage>
        <taxon>Eukaryota</taxon>
        <taxon>Fungi</taxon>
        <taxon>Dikarya</taxon>
        <taxon>Ascomycota</taxon>
        <taxon>Pezizomycotina</taxon>
        <taxon>Sordariomycetes</taxon>
        <taxon>Hypocreomycetidae</taxon>
        <taxon>Glomerellales</taxon>
        <taxon>Glomerellaceae</taxon>
        <taxon>Colletotrichum</taxon>
        <taxon>Colletotrichum orbiculare species complex</taxon>
    </lineage>
</organism>
<feature type="active site" evidence="6">
    <location>
        <position position="500"/>
    </location>
</feature>
<dbReference type="GO" id="GO:0036503">
    <property type="term" value="P:ERAD pathway"/>
    <property type="evidence" value="ECO:0007669"/>
    <property type="project" value="UniProtKB-ARBA"/>
</dbReference>
<evidence type="ECO:0000256" key="10">
    <source>
        <dbReference type="SAM" id="SignalP"/>
    </source>
</evidence>
<dbReference type="EMBL" id="QAPF01000057">
    <property type="protein sequence ID" value="TEA18881.1"/>
    <property type="molecule type" value="Genomic_DNA"/>
</dbReference>
<dbReference type="UniPathway" id="UPA00378"/>
<dbReference type="GO" id="GO:0005975">
    <property type="term" value="P:carbohydrate metabolic process"/>
    <property type="evidence" value="ECO:0007669"/>
    <property type="project" value="InterPro"/>
</dbReference>
<keyword evidence="5 8" id="KW-1015">Disulfide bond</keyword>
<dbReference type="GO" id="GO:0005509">
    <property type="term" value="F:calcium ion binding"/>
    <property type="evidence" value="ECO:0007669"/>
    <property type="project" value="InterPro"/>
</dbReference>
<dbReference type="GO" id="GO:0005783">
    <property type="term" value="C:endoplasmic reticulum"/>
    <property type="evidence" value="ECO:0007669"/>
    <property type="project" value="TreeGrafter"/>
</dbReference>
<feature type="disulfide bond" evidence="8">
    <location>
        <begin position="403"/>
        <end position="432"/>
    </location>
</feature>
<keyword evidence="9" id="KW-0326">Glycosidase</keyword>
<dbReference type="Proteomes" id="UP000295604">
    <property type="component" value="Unassembled WGS sequence"/>
</dbReference>
<evidence type="ECO:0000256" key="1">
    <source>
        <dbReference type="ARBA" id="ARBA00001913"/>
    </source>
</evidence>
<evidence type="ECO:0000256" key="3">
    <source>
        <dbReference type="ARBA" id="ARBA00007658"/>
    </source>
</evidence>
<evidence type="ECO:0000256" key="9">
    <source>
        <dbReference type="RuleBase" id="RU361193"/>
    </source>
</evidence>
<dbReference type="GO" id="GO:0004571">
    <property type="term" value="F:mannosyl-oligosaccharide 1,2-alpha-mannosidase activity"/>
    <property type="evidence" value="ECO:0007669"/>
    <property type="project" value="InterPro"/>
</dbReference>
<evidence type="ECO:0000256" key="6">
    <source>
        <dbReference type="PIRSR" id="PIRSR601382-1"/>
    </source>
</evidence>
<protein>
    <recommendedName>
        <fullName evidence="9">alpha-1,2-Mannosidase</fullName>
        <ecNumber evidence="9">3.2.1.-</ecNumber>
    </recommendedName>
</protein>
<dbReference type="InterPro" id="IPR012341">
    <property type="entry name" value="6hp_glycosidase-like_sf"/>
</dbReference>
<dbReference type="InterPro" id="IPR050749">
    <property type="entry name" value="Glycosyl_Hydrolase_47"/>
</dbReference>
<evidence type="ECO:0000256" key="4">
    <source>
        <dbReference type="ARBA" id="ARBA00022801"/>
    </source>
</evidence>
<feature type="active site" description="Proton donor" evidence="6">
    <location>
        <position position="446"/>
    </location>
</feature>
<name>A0A4R8TKQ6_9PEZI</name>
<feature type="active site" evidence="6">
    <location>
        <position position="327"/>
    </location>
</feature>
<evidence type="ECO:0000256" key="2">
    <source>
        <dbReference type="ARBA" id="ARBA00004922"/>
    </source>
</evidence>
<dbReference type="PANTHER" id="PTHR11742:SF89">
    <property type="entry name" value="ALPHA-1,2-MANNOSIDASE"/>
    <property type="match status" value="1"/>
</dbReference>
<feature type="binding site" evidence="7">
    <location>
        <position position="586"/>
    </location>
    <ligand>
        <name>Ca(2+)</name>
        <dbReference type="ChEBI" id="CHEBI:29108"/>
    </ligand>
</feature>